<dbReference type="RefSeq" id="WP_261613990.1">
    <property type="nucleotide sequence ID" value="NZ_JALIDZ010000001.1"/>
</dbReference>
<protein>
    <submittedName>
        <fullName evidence="1">Cache domain-containing protein</fullName>
    </submittedName>
</protein>
<sequence length="272" mass="29604">MKQSSQTGSFSKLEIILSRLLHSGNPSSGCPPTRRKSRKNGRFVTKPQEFTVYPCNFMGEMQNTFGATMIIKTIAIGAAALLTSVGIGATQVVPSPTTSLIDERVIADIRDFLDAPVVWRSVTARNKVTAGLSDADIDTLDKQWRAEREVADQPIIASVLTSPLSSYLTRIQAGNLGLYSEIFVMDAAGLNVGQSATTSDYWQGDEAKFQKTYPVGPEAIFVDEAEFNDKTGTWRAQVNVTIVDPDGRSIGAATVEINLTELQRRRLLGLNS</sequence>
<comment type="caution">
    <text evidence="1">The sequence shown here is derived from an EMBL/GenBank/DDBJ whole genome shotgun (WGS) entry which is preliminary data.</text>
</comment>
<organism evidence="1 2">
    <name type="scientific">Microbaculum marinisediminis</name>
    <dbReference type="NCBI Taxonomy" id="2931392"/>
    <lineage>
        <taxon>Bacteria</taxon>
        <taxon>Pseudomonadati</taxon>
        <taxon>Pseudomonadota</taxon>
        <taxon>Alphaproteobacteria</taxon>
        <taxon>Hyphomicrobiales</taxon>
        <taxon>Tepidamorphaceae</taxon>
        <taxon>Microbaculum</taxon>
    </lineage>
</organism>
<reference evidence="1 2" key="1">
    <citation type="submission" date="2022-04" db="EMBL/GenBank/DDBJ databases">
        <authorList>
            <person name="Ye Y.-Q."/>
            <person name="Du Z.-J."/>
        </authorList>
    </citation>
    <scope>NUCLEOTIDE SEQUENCE [LARGE SCALE GENOMIC DNA]</scope>
    <source>
        <strain evidence="1 2">A6E488</strain>
    </source>
</reference>
<accession>A0AAW5QVM4</accession>
<keyword evidence="2" id="KW-1185">Reference proteome</keyword>
<dbReference type="AlphaFoldDB" id="A0AAW5QVM4"/>
<gene>
    <name evidence="1" type="ORF">MUB46_00980</name>
</gene>
<dbReference type="Proteomes" id="UP001320898">
    <property type="component" value="Unassembled WGS sequence"/>
</dbReference>
<name>A0AAW5QVM4_9HYPH</name>
<evidence type="ECO:0000313" key="1">
    <source>
        <dbReference type="EMBL" id="MCT8970423.1"/>
    </source>
</evidence>
<dbReference type="EMBL" id="JALIDZ010000001">
    <property type="protein sequence ID" value="MCT8970423.1"/>
    <property type="molecule type" value="Genomic_DNA"/>
</dbReference>
<evidence type="ECO:0000313" key="2">
    <source>
        <dbReference type="Proteomes" id="UP001320898"/>
    </source>
</evidence>
<proteinExistence type="predicted"/>